<sequence length="28" mass="3342">MFLTVHIGRSLLCHGYKLWYFNLLDTIS</sequence>
<dbReference type="AlphaFoldDB" id="A0A0A9SMT5"/>
<name>A0A0A9SMT5_ARUDO</name>
<reference evidence="1" key="1">
    <citation type="submission" date="2014-09" db="EMBL/GenBank/DDBJ databases">
        <authorList>
            <person name="Magalhaes I.L.F."/>
            <person name="Oliveira U."/>
            <person name="Santos F.R."/>
            <person name="Vidigal T.H.D.A."/>
            <person name="Brescovit A.D."/>
            <person name="Santos A.J."/>
        </authorList>
    </citation>
    <scope>NUCLEOTIDE SEQUENCE</scope>
    <source>
        <tissue evidence="1">Shoot tissue taken approximately 20 cm above the soil surface</tissue>
    </source>
</reference>
<reference evidence="1" key="2">
    <citation type="journal article" date="2015" name="Data Brief">
        <title>Shoot transcriptome of the giant reed, Arundo donax.</title>
        <authorList>
            <person name="Barrero R.A."/>
            <person name="Guerrero F.D."/>
            <person name="Moolhuijzen P."/>
            <person name="Goolsby J.A."/>
            <person name="Tidwell J."/>
            <person name="Bellgard S.E."/>
            <person name="Bellgard M.I."/>
        </authorList>
    </citation>
    <scope>NUCLEOTIDE SEQUENCE</scope>
    <source>
        <tissue evidence="1">Shoot tissue taken approximately 20 cm above the soil surface</tissue>
    </source>
</reference>
<accession>A0A0A9SMT5</accession>
<protein>
    <submittedName>
        <fullName evidence="1">Uncharacterized protein</fullName>
    </submittedName>
</protein>
<organism evidence="1">
    <name type="scientific">Arundo donax</name>
    <name type="common">Giant reed</name>
    <name type="synonym">Donax arundinaceus</name>
    <dbReference type="NCBI Taxonomy" id="35708"/>
    <lineage>
        <taxon>Eukaryota</taxon>
        <taxon>Viridiplantae</taxon>
        <taxon>Streptophyta</taxon>
        <taxon>Embryophyta</taxon>
        <taxon>Tracheophyta</taxon>
        <taxon>Spermatophyta</taxon>
        <taxon>Magnoliopsida</taxon>
        <taxon>Liliopsida</taxon>
        <taxon>Poales</taxon>
        <taxon>Poaceae</taxon>
        <taxon>PACMAD clade</taxon>
        <taxon>Arundinoideae</taxon>
        <taxon>Arundineae</taxon>
        <taxon>Arundo</taxon>
    </lineage>
</organism>
<dbReference type="EMBL" id="GBRH01264745">
    <property type="protein sequence ID" value="JAD33150.1"/>
    <property type="molecule type" value="Transcribed_RNA"/>
</dbReference>
<proteinExistence type="predicted"/>
<evidence type="ECO:0000313" key="1">
    <source>
        <dbReference type="EMBL" id="JAD33150.1"/>
    </source>
</evidence>